<dbReference type="Proteomes" id="UP000199158">
    <property type="component" value="Unassembled WGS sequence"/>
</dbReference>
<keyword evidence="3" id="KW-0408">Iron</keyword>
<dbReference type="Gene3D" id="1.20.120.50">
    <property type="entry name" value="Hemerythrin-like"/>
    <property type="match status" value="1"/>
</dbReference>
<proteinExistence type="inferred from homology"/>
<dbReference type="EMBL" id="FOCG01000003">
    <property type="protein sequence ID" value="SEN06116.1"/>
    <property type="molecule type" value="Genomic_DNA"/>
</dbReference>
<evidence type="ECO:0000313" key="5">
    <source>
        <dbReference type="EMBL" id="SEN06116.1"/>
    </source>
</evidence>
<gene>
    <name evidence="5" type="ORF">SAMN05216180_2588</name>
</gene>
<dbReference type="STRING" id="474960.SAMN05216180_2588"/>
<dbReference type="CDD" id="cd12107">
    <property type="entry name" value="Hemerythrin"/>
    <property type="match status" value="1"/>
</dbReference>
<dbReference type="InterPro" id="IPR035938">
    <property type="entry name" value="Hemerythrin-like_sf"/>
</dbReference>
<keyword evidence="2" id="KW-0479">Metal-binding</keyword>
<keyword evidence="6" id="KW-1185">Reference proteome</keyword>
<accession>A0A1H8DG23</accession>
<dbReference type="InterPro" id="IPR050669">
    <property type="entry name" value="Hemerythrin"/>
</dbReference>
<evidence type="ECO:0000256" key="2">
    <source>
        <dbReference type="ARBA" id="ARBA00022723"/>
    </source>
</evidence>
<dbReference type="PANTHER" id="PTHR37164">
    <property type="entry name" value="BACTERIOHEMERYTHRIN"/>
    <property type="match status" value="1"/>
</dbReference>
<feature type="domain" description="Hemerythrin-like" evidence="4">
    <location>
        <begin position="12"/>
        <end position="126"/>
    </location>
</feature>
<dbReference type="RefSeq" id="WP_092755846.1">
    <property type="nucleotide sequence ID" value="NZ_FOCG01000003.1"/>
</dbReference>
<dbReference type="SUPFAM" id="SSF47188">
    <property type="entry name" value="Hemerythrin-like"/>
    <property type="match status" value="1"/>
</dbReference>
<sequence>MATGWTPDLSVGVEAIDKQHIIWFEKANQLFEAGKSGKARDFISQMLAFLDDYTKLHFRDEEKYMQQINYPEYQVQKKLHTDFIAKLDKLKKDYEQSGGNIVVIINANQMVVDWLVQHISTQDKKIGVYAKSLKH</sequence>
<dbReference type="InterPro" id="IPR012312">
    <property type="entry name" value="Hemerythrin-like"/>
</dbReference>
<dbReference type="OrthoDB" id="9797092at2"/>
<dbReference type="NCBIfam" id="NF033749">
    <property type="entry name" value="bact_hemeryth"/>
    <property type="match status" value="1"/>
</dbReference>
<evidence type="ECO:0000256" key="3">
    <source>
        <dbReference type="ARBA" id="ARBA00023004"/>
    </source>
</evidence>
<evidence type="ECO:0000259" key="4">
    <source>
        <dbReference type="Pfam" id="PF01814"/>
    </source>
</evidence>
<name>A0A1H8DG23_9FIRM</name>
<comment type="similarity">
    <text evidence="1">Belongs to the hemerythrin family.</text>
</comment>
<dbReference type="GO" id="GO:0046872">
    <property type="term" value="F:metal ion binding"/>
    <property type="evidence" value="ECO:0007669"/>
    <property type="project" value="UniProtKB-KW"/>
</dbReference>
<dbReference type="NCBIfam" id="TIGR02481">
    <property type="entry name" value="hemeryth_dom"/>
    <property type="match status" value="1"/>
</dbReference>
<organism evidence="5 6">
    <name type="scientific">Hydrogenoanaerobacterium saccharovorans</name>
    <dbReference type="NCBI Taxonomy" id="474960"/>
    <lineage>
        <taxon>Bacteria</taxon>
        <taxon>Bacillati</taxon>
        <taxon>Bacillota</taxon>
        <taxon>Clostridia</taxon>
        <taxon>Eubacteriales</taxon>
        <taxon>Oscillospiraceae</taxon>
        <taxon>Hydrogenoanaerobacterium</taxon>
    </lineage>
</organism>
<dbReference type="InterPro" id="IPR012827">
    <property type="entry name" value="Hemerythrin_metal-bd"/>
</dbReference>
<reference evidence="5 6" key="1">
    <citation type="submission" date="2016-10" db="EMBL/GenBank/DDBJ databases">
        <authorList>
            <person name="de Groot N.N."/>
        </authorList>
    </citation>
    <scope>NUCLEOTIDE SEQUENCE [LARGE SCALE GENOMIC DNA]</scope>
    <source>
        <strain evidence="5 6">CGMCC 1.5070</strain>
    </source>
</reference>
<dbReference type="AlphaFoldDB" id="A0A1H8DG23"/>
<dbReference type="Pfam" id="PF01814">
    <property type="entry name" value="Hemerythrin"/>
    <property type="match status" value="1"/>
</dbReference>
<evidence type="ECO:0000256" key="1">
    <source>
        <dbReference type="ARBA" id="ARBA00010587"/>
    </source>
</evidence>
<dbReference type="PANTHER" id="PTHR37164:SF1">
    <property type="entry name" value="BACTERIOHEMERYTHRIN"/>
    <property type="match status" value="1"/>
</dbReference>
<evidence type="ECO:0000313" key="6">
    <source>
        <dbReference type="Proteomes" id="UP000199158"/>
    </source>
</evidence>
<protein>
    <submittedName>
        <fullName evidence="5">Hemerythrin</fullName>
    </submittedName>
</protein>